<reference evidence="2 3" key="1">
    <citation type="journal article" date="2013" name="Curr. Biol.">
        <title>The Genome of the Foraminiferan Reticulomyxa filosa.</title>
        <authorList>
            <person name="Glockner G."/>
            <person name="Hulsmann N."/>
            <person name="Schleicher M."/>
            <person name="Noegel A.A."/>
            <person name="Eichinger L."/>
            <person name="Gallinger C."/>
            <person name="Pawlowski J."/>
            <person name="Sierra R."/>
            <person name="Euteneuer U."/>
            <person name="Pillet L."/>
            <person name="Moustafa A."/>
            <person name="Platzer M."/>
            <person name="Groth M."/>
            <person name="Szafranski K."/>
            <person name="Schliwa M."/>
        </authorList>
    </citation>
    <scope>NUCLEOTIDE SEQUENCE [LARGE SCALE GENOMIC DNA]</scope>
</reference>
<accession>X6P754</accession>
<proteinExistence type="predicted"/>
<feature type="domain" description="CAP N-terminal" evidence="1">
    <location>
        <begin position="85"/>
        <end position="164"/>
    </location>
</feature>
<dbReference type="GO" id="GO:0003779">
    <property type="term" value="F:actin binding"/>
    <property type="evidence" value="ECO:0007669"/>
    <property type="project" value="InterPro"/>
</dbReference>
<sequence>MGALIKQGFDNVLELVQKLPNAKKPEQVQSLFFLNDYFEERGGEGRGEEEHKKIRKVSKLYKDLVAFLGRAGDAIAKADNARYRGKDFKKACYEVLTLTQWVVMTPPSGSPLGHCDQQTQACDFNLNRVLKEAKDDKTKAFVQALKKVCKAQTEFIKEHFKTGLTWNPK</sequence>
<dbReference type="PANTHER" id="PTHR10652">
    <property type="entry name" value="ADENYLYL CYCLASE-ASSOCIATED PROTEIN"/>
    <property type="match status" value="1"/>
</dbReference>
<protein>
    <submittedName>
        <fullName evidence="2">Adenylyl cyclase-associated protein</fullName>
    </submittedName>
</protein>
<organism evidence="2 3">
    <name type="scientific">Reticulomyxa filosa</name>
    <dbReference type="NCBI Taxonomy" id="46433"/>
    <lineage>
        <taxon>Eukaryota</taxon>
        <taxon>Sar</taxon>
        <taxon>Rhizaria</taxon>
        <taxon>Retaria</taxon>
        <taxon>Foraminifera</taxon>
        <taxon>Monothalamids</taxon>
        <taxon>Reticulomyxidae</taxon>
        <taxon>Reticulomyxa</taxon>
    </lineage>
</organism>
<dbReference type="GO" id="GO:0007015">
    <property type="term" value="P:actin filament organization"/>
    <property type="evidence" value="ECO:0007669"/>
    <property type="project" value="TreeGrafter"/>
</dbReference>
<name>X6P754_RETFI</name>
<dbReference type="Pfam" id="PF21938">
    <property type="entry name" value="CAP_N"/>
    <property type="match status" value="1"/>
</dbReference>
<dbReference type="PANTHER" id="PTHR10652:SF0">
    <property type="entry name" value="ADENYLYL CYCLASE-ASSOCIATED PROTEIN"/>
    <property type="match status" value="1"/>
</dbReference>
<keyword evidence="3" id="KW-1185">Reference proteome</keyword>
<feature type="non-terminal residue" evidence="2">
    <location>
        <position position="169"/>
    </location>
</feature>
<dbReference type="GO" id="GO:0005737">
    <property type="term" value="C:cytoplasm"/>
    <property type="evidence" value="ECO:0007669"/>
    <property type="project" value="TreeGrafter"/>
</dbReference>
<dbReference type="GO" id="GO:0019933">
    <property type="term" value="P:cAMP-mediated signaling"/>
    <property type="evidence" value="ECO:0007669"/>
    <property type="project" value="TreeGrafter"/>
</dbReference>
<dbReference type="SUPFAM" id="SSF101278">
    <property type="entry name" value="N-terminal domain of adenylylcyclase associated protein, CAP"/>
    <property type="match status" value="1"/>
</dbReference>
<dbReference type="InterPro" id="IPR001837">
    <property type="entry name" value="Adenylate_cyclase-assoc_CAP"/>
</dbReference>
<comment type="caution">
    <text evidence="2">The sequence shown here is derived from an EMBL/GenBank/DDBJ whole genome shotgun (WGS) entry which is preliminary data.</text>
</comment>
<dbReference type="OrthoDB" id="77251at2759"/>
<dbReference type="InterPro" id="IPR053950">
    <property type="entry name" value="CAP_N"/>
</dbReference>
<evidence type="ECO:0000259" key="1">
    <source>
        <dbReference type="Pfam" id="PF21938"/>
    </source>
</evidence>
<gene>
    <name evidence="2" type="ORF">RFI_03153</name>
</gene>
<dbReference type="Gene3D" id="1.25.40.330">
    <property type="entry name" value="Adenylate cyclase-associated CAP, N-terminal domain"/>
    <property type="match status" value="1"/>
</dbReference>
<dbReference type="EMBL" id="ASPP01003014">
    <property type="protein sequence ID" value="ETO33943.1"/>
    <property type="molecule type" value="Genomic_DNA"/>
</dbReference>
<dbReference type="GO" id="GO:0008179">
    <property type="term" value="F:adenylate cyclase binding"/>
    <property type="evidence" value="ECO:0007669"/>
    <property type="project" value="TreeGrafter"/>
</dbReference>
<evidence type="ECO:0000313" key="2">
    <source>
        <dbReference type="EMBL" id="ETO33943.1"/>
    </source>
</evidence>
<dbReference type="Proteomes" id="UP000023152">
    <property type="component" value="Unassembled WGS sequence"/>
</dbReference>
<dbReference type="InterPro" id="IPR036222">
    <property type="entry name" value="CAP_N_sf"/>
</dbReference>
<evidence type="ECO:0000313" key="3">
    <source>
        <dbReference type="Proteomes" id="UP000023152"/>
    </source>
</evidence>
<dbReference type="AlphaFoldDB" id="X6P754"/>